<sequence length="125" mass="13850">MEIVQFGSNDIENKLASMDKGQLDDVAFGAIQLDGSGKIIQYNAAEGDITGRDPSAVVGKNFFTDVAPCTNSSEFKGKFDEGVKNGDLNTMFEYTFDYEMKPTKVKVHMKKALSGDSYWVFVKRL</sequence>
<organism evidence="11 12">
    <name type="scientific">Idiomarina seosinensis</name>
    <dbReference type="NCBI Taxonomy" id="281739"/>
    <lineage>
        <taxon>Bacteria</taxon>
        <taxon>Pseudomonadati</taxon>
        <taxon>Pseudomonadota</taxon>
        <taxon>Gammaproteobacteria</taxon>
        <taxon>Alteromonadales</taxon>
        <taxon>Idiomarinaceae</taxon>
        <taxon>Idiomarina</taxon>
    </lineage>
</organism>
<keyword evidence="3 8" id="KW-0600">Photoreceptor protein</keyword>
<keyword evidence="5 8" id="KW-0157">Chromophore</keyword>
<comment type="caution">
    <text evidence="11">The sequence shown here is derived from an EMBL/GenBank/DDBJ whole genome shotgun (WGS) entry which is preliminary data.</text>
</comment>
<dbReference type="Pfam" id="PF00989">
    <property type="entry name" value="PAS"/>
    <property type="match status" value="1"/>
</dbReference>
<dbReference type="InterPro" id="IPR035965">
    <property type="entry name" value="PAS-like_dom_sf"/>
</dbReference>
<dbReference type="GO" id="GO:0007602">
    <property type="term" value="P:phototransduction"/>
    <property type="evidence" value="ECO:0007669"/>
    <property type="project" value="UniProtKB-UniRule"/>
</dbReference>
<evidence type="ECO:0000256" key="7">
    <source>
        <dbReference type="NCBIfam" id="TIGR02373"/>
    </source>
</evidence>
<dbReference type="EMBL" id="PIQF01000001">
    <property type="protein sequence ID" value="RUO77846.1"/>
    <property type="molecule type" value="Genomic_DNA"/>
</dbReference>
<protein>
    <recommendedName>
        <fullName evidence="2 7">Photoactive yellow protein</fullName>
        <shortName evidence="8">PYP</shortName>
    </recommendedName>
</protein>
<evidence type="ECO:0000256" key="3">
    <source>
        <dbReference type="ARBA" id="ARBA00022543"/>
    </source>
</evidence>
<evidence type="ECO:0000259" key="10">
    <source>
        <dbReference type="PROSITE" id="PS50112"/>
    </source>
</evidence>
<dbReference type="SUPFAM" id="SSF55785">
    <property type="entry name" value="PYP-like sensor domain (PAS domain)"/>
    <property type="match status" value="1"/>
</dbReference>
<dbReference type="PIRSF" id="PIRSF000087">
    <property type="entry name" value="PYP"/>
    <property type="match status" value="1"/>
</dbReference>
<dbReference type="NCBIfam" id="TIGR02373">
    <property type="entry name" value="photo_yellow"/>
    <property type="match status" value="1"/>
</dbReference>
<evidence type="ECO:0000256" key="5">
    <source>
        <dbReference type="ARBA" id="ARBA00022991"/>
    </source>
</evidence>
<dbReference type="GO" id="GO:0009881">
    <property type="term" value="F:photoreceptor activity"/>
    <property type="evidence" value="ECO:0007669"/>
    <property type="project" value="UniProtKB-UniRule"/>
</dbReference>
<feature type="domain" description="PAS" evidence="10">
    <location>
        <begin position="23"/>
        <end position="86"/>
    </location>
</feature>
<dbReference type="InterPro" id="IPR000014">
    <property type="entry name" value="PAS"/>
</dbReference>
<name>A0A432ZIN9_9GAMM</name>
<reference evidence="11 12" key="1">
    <citation type="journal article" date="2011" name="Front. Microbiol.">
        <title>Genomic signatures of strain selection and enhancement in Bacillus atrophaeus var. globigii, a historical biowarfare simulant.</title>
        <authorList>
            <person name="Gibbons H.S."/>
            <person name="Broomall S.M."/>
            <person name="McNew L.A."/>
            <person name="Daligault H."/>
            <person name="Chapman C."/>
            <person name="Bruce D."/>
            <person name="Karavis M."/>
            <person name="Krepps M."/>
            <person name="McGregor P.A."/>
            <person name="Hong C."/>
            <person name="Park K.H."/>
            <person name="Akmal A."/>
            <person name="Feldman A."/>
            <person name="Lin J.S."/>
            <person name="Chang W.E."/>
            <person name="Higgs B.W."/>
            <person name="Demirev P."/>
            <person name="Lindquist J."/>
            <person name="Liem A."/>
            <person name="Fochler E."/>
            <person name="Read T.D."/>
            <person name="Tapia R."/>
            <person name="Johnson S."/>
            <person name="Bishop-Lilly K.A."/>
            <person name="Detter C."/>
            <person name="Han C."/>
            <person name="Sozhamannan S."/>
            <person name="Rosenzweig C.N."/>
            <person name="Skowronski E.W."/>
        </authorList>
    </citation>
    <scope>NUCLEOTIDE SEQUENCE [LARGE SCALE GENOMIC DNA]</scope>
    <source>
        <strain evidence="11 12">CL-SP19</strain>
    </source>
</reference>
<gene>
    <name evidence="11" type="primary">pyp</name>
    <name evidence="11" type="ORF">CWI81_05025</name>
</gene>
<dbReference type="Gene3D" id="3.30.450.20">
    <property type="entry name" value="PAS domain"/>
    <property type="match status" value="1"/>
</dbReference>
<dbReference type="GO" id="GO:0006355">
    <property type="term" value="P:regulation of DNA-templated transcription"/>
    <property type="evidence" value="ECO:0007669"/>
    <property type="project" value="UniProtKB-UniRule"/>
</dbReference>
<dbReference type="Proteomes" id="UP000287908">
    <property type="component" value="Unassembled WGS sequence"/>
</dbReference>
<dbReference type="CDD" id="cd00130">
    <property type="entry name" value="PAS"/>
    <property type="match status" value="1"/>
</dbReference>
<dbReference type="InterPro" id="IPR012130">
    <property type="entry name" value="PYP"/>
</dbReference>
<evidence type="ECO:0000256" key="1">
    <source>
        <dbReference type="ARBA" id="ARBA00009132"/>
    </source>
</evidence>
<accession>A0A432ZIN9</accession>
<evidence type="ECO:0000256" key="4">
    <source>
        <dbReference type="ARBA" id="ARBA00022606"/>
    </source>
</evidence>
<dbReference type="AlphaFoldDB" id="A0A432ZIN9"/>
<comment type="similarity">
    <text evidence="1 8">Belongs to the photoactive yellow protein family.</text>
</comment>
<evidence type="ECO:0000256" key="9">
    <source>
        <dbReference type="PIRSR" id="PIRSR000087-50"/>
    </source>
</evidence>
<evidence type="ECO:0000313" key="12">
    <source>
        <dbReference type="Proteomes" id="UP000287908"/>
    </source>
</evidence>
<evidence type="ECO:0000256" key="8">
    <source>
        <dbReference type="PIRNR" id="PIRNR000087"/>
    </source>
</evidence>
<proteinExistence type="inferred from homology"/>
<dbReference type="PROSITE" id="PS50112">
    <property type="entry name" value="PAS"/>
    <property type="match status" value="1"/>
</dbReference>
<evidence type="ECO:0000256" key="6">
    <source>
        <dbReference type="ARBA" id="ARBA00023170"/>
    </source>
</evidence>
<keyword evidence="6 8" id="KW-0675">Receptor</keyword>
<dbReference type="InterPro" id="IPR013767">
    <property type="entry name" value="PAS_fold"/>
</dbReference>
<evidence type="ECO:0000313" key="11">
    <source>
        <dbReference type="EMBL" id="RUO77846.1"/>
    </source>
</evidence>
<keyword evidence="4 8" id="KW-0716">Sensory transduction</keyword>
<comment type="PTM">
    <text evidence="9">The 4-hydroxycinnamic acid (p-coumaric acid) chromophore is covalently bound via a thioester linkage.</text>
</comment>
<keyword evidence="12" id="KW-1185">Reference proteome</keyword>
<feature type="modified residue" description="S-(4-hydroxycinnamyl)cysteine" evidence="9">
    <location>
        <position position="69"/>
    </location>
</feature>
<dbReference type="OrthoDB" id="329226at2"/>
<evidence type="ECO:0000256" key="2">
    <source>
        <dbReference type="ARBA" id="ARBA00019243"/>
    </source>
</evidence>